<dbReference type="Pfam" id="PF00810">
    <property type="entry name" value="ER_lumen_recept"/>
    <property type="match status" value="1"/>
</dbReference>
<keyword evidence="14" id="KW-1185">Reference proteome</keyword>
<evidence type="ECO:0000256" key="7">
    <source>
        <dbReference type="ARBA" id="ARBA00022927"/>
    </source>
</evidence>
<evidence type="ECO:0000256" key="9">
    <source>
        <dbReference type="ARBA" id="ARBA00023136"/>
    </source>
</evidence>
<dbReference type="OMA" id="GYFEPIC"/>
<dbReference type="Proteomes" id="UP000626109">
    <property type="component" value="Unassembled WGS sequence"/>
</dbReference>
<feature type="transmembrane region" description="Helical" evidence="11">
    <location>
        <begin position="144"/>
        <end position="162"/>
    </location>
</feature>
<evidence type="ECO:0000313" key="14">
    <source>
        <dbReference type="Proteomes" id="UP000654075"/>
    </source>
</evidence>
<feature type="transmembrane region" description="Helical" evidence="11">
    <location>
        <begin position="53"/>
        <end position="74"/>
    </location>
</feature>
<evidence type="ECO:0000256" key="1">
    <source>
        <dbReference type="ARBA" id="ARBA00004477"/>
    </source>
</evidence>
<keyword evidence="10" id="KW-0675">Receptor</keyword>
<comment type="caution">
    <text evidence="12">The sequence shown here is derived from an EMBL/GenBank/DDBJ whole genome shotgun (WGS) entry which is preliminary data.</text>
</comment>
<dbReference type="GO" id="GO:0005789">
    <property type="term" value="C:endoplasmic reticulum membrane"/>
    <property type="evidence" value="ECO:0007669"/>
    <property type="project" value="UniProtKB-SubCell"/>
</dbReference>
<name>A0A813GLC1_POLGL</name>
<dbReference type="EMBL" id="CAJNNV010029280">
    <property type="protein sequence ID" value="CAE8627849.1"/>
    <property type="molecule type" value="Genomic_DNA"/>
</dbReference>
<evidence type="ECO:0000256" key="3">
    <source>
        <dbReference type="ARBA" id="ARBA00022448"/>
    </source>
</evidence>
<keyword evidence="3" id="KW-0813">Transport</keyword>
<dbReference type="PRINTS" id="PR00660">
    <property type="entry name" value="ERLUMENR"/>
</dbReference>
<organism evidence="12 14">
    <name type="scientific">Polarella glacialis</name>
    <name type="common">Dinoflagellate</name>
    <dbReference type="NCBI Taxonomy" id="89957"/>
    <lineage>
        <taxon>Eukaryota</taxon>
        <taxon>Sar</taxon>
        <taxon>Alveolata</taxon>
        <taxon>Dinophyceae</taxon>
        <taxon>Suessiales</taxon>
        <taxon>Suessiaceae</taxon>
        <taxon>Polarella</taxon>
    </lineage>
</organism>
<evidence type="ECO:0000256" key="6">
    <source>
        <dbReference type="ARBA" id="ARBA00022892"/>
    </source>
</evidence>
<dbReference type="AlphaFoldDB" id="A0A813GLC1"/>
<dbReference type="GO" id="GO:0016192">
    <property type="term" value="P:vesicle-mediated transport"/>
    <property type="evidence" value="ECO:0007669"/>
    <property type="project" value="UniProtKB-KW"/>
</dbReference>
<dbReference type="OrthoDB" id="7694678at2759"/>
<dbReference type="GO" id="GO:0015031">
    <property type="term" value="P:protein transport"/>
    <property type="evidence" value="ECO:0007669"/>
    <property type="project" value="UniProtKB-KW"/>
</dbReference>
<feature type="transmembrane region" description="Helical" evidence="11">
    <location>
        <begin position="115"/>
        <end position="132"/>
    </location>
</feature>
<evidence type="ECO:0008006" key="15">
    <source>
        <dbReference type="Google" id="ProtNLM"/>
    </source>
</evidence>
<feature type="transmembrane region" description="Helical" evidence="11">
    <location>
        <begin position="202"/>
        <end position="223"/>
    </location>
</feature>
<comment type="similarity">
    <text evidence="2">Belongs to the ERD2 family.</text>
</comment>
<dbReference type="GO" id="GO:0006621">
    <property type="term" value="P:protein retention in ER lumen"/>
    <property type="evidence" value="ECO:0007669"/>
    <property type="project" value="InterPro"/>
</dbReference>
<keyword evidence="5" id="KW-0256">Endoplasmic reticulum</keyword>
<evidence type="ECO:0000256" key="4">
    <source>
        <dbReference type="ARBA" id="ARBA00022692"/>
    </source>
</evidence>
<evidence type="ECO:0000256" key="2">
    <source>
        <dbReference type="ARBA" id="ARBA00010120"/>
    </source>
</evidence>
<keyword evidence="9 11" id="KW-0472">Membrane</keyword>
<dbReference type="PANTHER" id="PTHR10585">
    <property type="entry name" value="ER LUMEN PROTEIN RETAINING RECEPTOR"/>
    <property type="match status" value="1"/>
</dbReference>
<dbReference type="Proteomes" id="UP000654075">
    <property type="component" value="Unassembled WGS sequence"/>
</dbReference>
<proteinExistence type="inferred from homology"/>
<dbReference type="InterPro" id="IPR000133">
    <property type="entry name" value="ER_ret_rcpt"/>
</dbReference>
<comment type="subcellular location">
    <subcellularLocation>
        <location evidence="1">Endoplasmic reticulum membrane</location>
        <topology evidence="1">Multi-pass membrane protein</topology>
    </subcellularLocation>
</comment>
<reference evidence="12" key="1">
    <citation type="submission" date="2021-02" db="EMBL/GenBank/DDBJ databases">
        <authorList>
            <person name="Dougan E. K."/>
            <person name="Rhodes N."/>
            <person name="Thang M."/>
            <person name="Chan C."/>
        </authorList>
    </citation>
    <scope>NUCLEOTIDE SEQUENCE</scope>
</reference>
<evidence type="ECO:0000313" key="12">
    <source>
        <dbReference type="EMBL" id="CAE8627849.1"/>
    </source>
</evidence>
<gene>
    <name evidence="12" type="ORF">PGLA1383_LOCUS44566</name>
    <name evidence="13" type="ORF">PGLA2088_LOCUS24113</name>
</gene>
<evidence type="ECO:0000256" key="11">
    <source>
        <dbReference type="SAM" id="Phobius"/>
    </source>
</evidence>
<feature type="transmembrane region" description="Helical" evidence="11">
    <location>
        <begin position="235"/>
        <end position="252"/>
    </location>
</feature>
<evidence type="ECO:0000256" key="8">
    <source>
        <dbReference type="ARBA" id="ARBA00022989"/>
    </source>
</evidence>
<sequence>MDHVNHVANVAKRASSHAHSEIKKAVSQAKEQGYFEPICTDRHLSVRHYNWDLFQYAGDIIHVLALILCLAVVLRDNGTEGISLKTHVMFFGVFTARFSNVFFCEQSLLLVLYKVLLWTATLKIVLLLWAFGASEDEKDTMPTTLLLIPITVLTFVFGVYSLEDHGLLVEVSWIFSTYLESIAMLPQYIYCFRNSENKCRLVTAYVFAMGGYQMIFGLSWMYHFVMGINPYDLDVSSMISGILGILFFSDYLKFKMSKKSMLWSVCLSLDDTIREAQDAALEAVYGPGAETVGREMSHDEGVELSAEVVLH</sequence>
<evidence type="ECO:0000256" key="10">
    <source>
        <dbReference type="ARBA" id="ARBA00023170"/>
    </source>
</evidence>
<keyword evidence="6" id="KW-0931">ER-Golgi transport</keyword>
<evidence type="ECO:0000313" key="13">
    <source>
        <dbReference type="EMBL" id="CAE8684774.1"/>
    </source>
</evidence>
<dbReference type="GO" id="GO:0046923">
    <property type="term" value="F:ER retention sequence binding"/>
    <property type="evidence" value="ECO:0007669"/>
    <property type="project" value="InterPro"/>
</dbReference>
<protein>
    <recommendedName>
        <fullName evidence="15">ER lumen protein-retaining receptor</fullName>
    </recommendedName>
</protein>
<dbReference type="EMBL" id="CAJNNW010026359">
    <property type="protein sequence ID" value="CAE8684774.1"/>
    <property type="molecule type" value="Genomic_DNA"/>
</dbReference>
<evidence type="ECO:0000256" key="5">
    <source>
        <dbReference type="ARBA" id="ARBA00022824"/>
    </source>
</evidence>
<keyword evidence="8 11" id="KW-1133">Transmembrane helix</keyword>
<accession>A0A813GLC1</accession>
<keyword evidence="4 11" id="KW-0812">Transmembrane</keyword>
<keyword evidence="7" id="KW-0653">Protein transport</keyword>